<evidence type="ECO:0000313" key="3">
    <source>
        <dbReference type="Proteomes" id="UP000255269"/>
    </source>
</evidence>
<dbReference type="EMBL" id="UGJF01000002">
    <property type="protein sequence ID" value="STQ88925.1"/>
    <property type="molecule type" value="Genomic_DNA"/>
</dbReference>
<evidence type="ECO:0000256" key="1">
    <source>
        <dbReference type="SAM" id="SignalP"/>
    </source>
</evidence>
<gene>
    <name evidence="2" type="ORF">NCTC13156_01732</name>
</gene>
<keyword evidence="1" id="KW-0732">Signal</keyword>
<name>A0A377Q2B6_9HELI</name>
<dbReference type="AlphaFoldDB" id="A0A377Q2B6"/>
<protein>
    <submittedName>
        <fullName evidence="2">Uncharacterized protein</fullName>
    </submittedName>
</protein>
<accession>A0A377Q2B6</accession>
<feature type="signal peptide" evidence="1">
    <location>
        <begin position="1"/>
        <end position="23"/>
    </location>
</feature>
<organism evidence="2 3">
    <name type="scientific">Helicobacter pullorum</name>
    <dbReference type="NCBI Taxonomy" id="35818"/>
    <lineage>
        <taxon>Bacteria</taxon>
        <taxon>Pseudomonadati</taxon>
        <taxon>Campylobacterota</taxon>
        <taxon>Epsilonproteobacteria</taxon>
        <taxon>Campylobacterales</taxon>
        <taxon>Helicobacteraceae</taxon>
        <taxon>Helicobacter</taxon>
    </lineage>
</organism>
<feature type="chain" id="PRO_5016903104" evidence="1">
    <location>
        <begin position="24"/>
        <end position="379"/>
    </location>
</feature>
<proteinExistence type="predicted"/>
<dbReference type="RefSeq" id="WP_115057324.1">
    <property type="nucleotide sequence ID" value="NZ_UGJF01000002.1"/>
</dbReference>
<dbReference type="Proteomes" id="UP000255269">
    <property type="component" value="Unassembled WGS sequence"/>
</dbReference>
<sequence length="379" mass="41274">MIKKTKALIVGVCCLGSLNYAQAIDIGGLFDDIWNTLDKGTNGLVGVCYEPDFNTGSFDACSILDAVGNLEVDVCNLAPPVPGFTKKSKEIGLSGLKAFCDAKQRQFEDAVSKTASDVAEHTLENGKISDKTTLPNGQRVKDYLKNWNVSTIARKMGADSAIKSALSSGNQKVLALIQEYGKTAGAKSIESVTISDIKAPADMVAYKEQVAELASAYFGNANQTSSSSISSVIAAGVADKSPDDAQEYAKNYLNEKKKQFELAKASEIGQRISLERASNHLAIPTQEYVELQRKDIQLEMIADIKKQQLKEAQIIAEVSEKWDRKQAIAEIIADKEVIMSQEFEEDKEKNLLDAEIEEITNKATDLIKQEISSIISGIF</sequence>
<evidence type="ECO:0000313" key="2">
    <source>
        <dbReference type="EMBL" id="STQ88925.1"/>
    </source>
</evidence>
<reference evidence="2 3" key="1">
    <citation type="submission" date="2018-06" db="EMBL/GenBank/DDBJ databases">
        <authorList>
            <consortium name="Pathogen Informatics"/>
            <person name="Doyle S."/>
        </authorList>
    </citation>
    <scope>NUCLEOTIDE SEQUENCE [LARGE SCALE GENOMIC DNA]</scope>
    <source>
        <strain evidence="2 3">NCTC13156</strain>
    </source>
</reference>